<protein>
    <recommendedName>
        <fullName evidence="4">Peptidase inhibitor I78 family protein</fullName>
    </recommendedName>
</protein>
<evidence type="ECO:0000313" key="2">
    <source>
        <dbReference type="EMBL" id="MCB5362955.1"/>
    </source>
</evidence>
<reference evidence="2 3" key="1">
    <citation type="submission" date="2020-07" db="EMBL/GenBank/DDBJ databases">
        <title>Pusillimonas sp. nov., isolated from poultry manure in Taiwan.</title>
        <authorList>
            <person name="Lin S.-Y."/>
            <person name="Tang Y.-S."/>
            <person name="Young C.-C."/>
        </authorList>
    </citation>
    <scope>NUCLEOTIDE SEQUENCE [LARGE SCALE GENOMIC DNA]</scope>
    <source>
        <strain evidence="2 3">CC-YST705</strain>
    </source>
</reference>
<dbReference type="Gene3D" id="3.30.10.10">
    <property type="entry name" value="Trypsin Inhibitor V, subunit A"/>
    <property type="match status" value="1"/>
</dbReference>
<dbReference type="PROSITE" id="PS51257">
    <property type="entry name" value="PROKAR_LIPOPROTEIN"/>
    <property type="match status" value="1"/>
</dbReference>
<evidence type="ECO:0000313" key="3">
    <source>
        <dbReference type="Proteomes" id="UP000776983"/>
    </source>
</evidence>
<sequence>MKKIIAIFPLALLTACQAPVSLEDTAQDQCGAGSRQHLVGTQASNLDPSALPEFSRVIAPGTMVTRDYRPMRLNIYVGNSGQIERVDCG</sequence>
<dbReference type="Pfam" id="PF11720">
    <property type="entry name" value="Inhibitor_I78"/>
    <property type="match status" value="1"/>
</dbReference>
<dbReference type="EMBL" id="JACDXW010000002">
    <property type="protein sequence ID" value="MCB5362955.1"/>
    <property type="molecule type" value="Genomic_DNA"/>
</dbReference>
<name>A0ABS8CA96_9BURK</name>
<accession>A0ABS8CA96</accession>
<proteinExistence type="predicted"/>
<dbReference type="PANTHER" id="PTHR39600:SF1">
    <property type="entry name" value="PEPTIDASE INHIBITOR I78 FAMILY PROTEIN"/>
    <property type="match status" value="1"/>
</dbReference>
<comment type="caution">
    <text evidence="2">The sequence shown here is derived from an EMBL/GenBank/DDBJ whole genome shotgun (WGS) entry which is preliminary data.</text>
</comment>
<keyword evidence="3" id="KW-1185">Reference proteome</keyword>
<dbReference type="Proteomes" id="UP000776983">
    <property type="component" value="Unassembled WGS sequence"/>
</dbReference>
<keyword evidence="1" id="KW-0732">Signal</keyword>
<feature type="chain" id="PRO_5047173947" description="Peptidase inhibitor I78 family protein" evidence="1">
    <location>
        <begin position="19"/>
        <end position="89"/>
    </location>
</feature>
<evidence type="ECO:0008006" key="4">
    <source>
        <dbReference type="Google" id="ProtNLM"/>
    </source>
</evidence>
<organism evidence="2 3">
    <name type="scientific">Mesopusillimonas faecipullorum</name>
    <dbReference type="NCBI Taxonomy" id="2755040"/>
    <lineage>
        <taxon>Bacteria</taxon>
        <taxon>Pseudomonadati</taxon>
        <taxon>Pseudomonadota</taxon>
        <taxon>Betaproteobacteria</taxon>
        <taxon>Burkholderiales</taxon>
        <taxon>Alcaligenaceae</taxon>
        <taxon>Mesopusillimonas</taxon>
    </lineage>
</organism>
<dbReference type="InterPro" id="IPR021719">
    <property type="entry name" value="Prot_inh_I78"/>
</dbReference>
<dbReference type="RefSeq" id="WP_226953201.1">
    <property type="nucleotide sequence ID" value="NZ_JACDXW010000002.1"/>
</dbReference>
<feature type="signal peptide" evidence="1">
    <location>
        <begin position="1"/>
        <end position="18"/>
    </location>
</feature>
<dbReference type="PANTHER" id="PTHR39600">
    <property type="entry name" value="PEPTIDASE INHIBITOR I78 FAMILY PROTEIN"/>
    <property type="match status" value="1"/>
</dbReference>
<evidence type="ECO:0000256" key="1">
    <source>
        <dbReference type="SAM" id="SignalP"/>
    </source>
</evidence>
<gene>
    <name evidence="2" type="ORF">H0484_04185</name>
</gene>